<dbReference type="NCBIfam" id="TIGR01575">
    <property type="entry name" value="rimI"/>
    <property type="match status" value="1"/>
</dbReference>
<organism evidence="5 6">
    <name type="scientific">Rhodococcus antarcticus</name>
    <dbReference type="NCBI Taxonomy" id="2987751"/>
    <lineage>
        <taxon>Bacteria</taxon>
        <taxon>Bacillati</taxon>
        <taxon>Actinomycetota</taxon>
        <taxon>Actinomycetes</taxon>
        <taxon>Mycobacteriales</taxon>
        <taxon>Nocardiaceae</taxon>
        <taxon>Rhodococcus</taxon>
    </lineage>
</organism>
<reference evidence="5" key="1">
    <citation type="submission" date="2022-10" db="EMBL/GenBank/DDBJ databases">
        <title>Rhodococcus sp.75.</title>
        <authorList>
            <person name="Sun M."/>
        </authorList>
    </citation>
    <scope>NUCLEOTIDE SEQUENCE</scope>
    <source>
        <strain evidence="5">75</strain>
    </source>
</reference>
<dbReference type="PROSITE" id="PS51186">
    <property type="entry name" value="GNAT"/>
    <property type="match status" value="1"/>
</dbReference>
<dbReference type="InterPro" id="IPR006464">
    <property type="entry name" value="AcTrfase_RimI/Ard1"/>
</dbReference>
<dbReference type="Pfam" id="PF00583">
    <property type="entry name" value="Acetyltransf_1"/>
    <property type="match status" value="1"/>
</dbReference>
<dbReference type="InterPro" id="IPR016181">
    <property type="entry name" value="Acyl_CoA_acyltransferase"/>
</dbReference>
<evidence type="ECO:0000256" key="2">
    <source>
        <dbReference type="ARBA" id="ARBA00023315"/>
    </source>
</evidence>
<dbReference type="GO" id="GO:0008999">
    <property type="term" value="F:protein-N-terminal-alanine acetyltransferase activity"/>
    <property type="evidence" value="ECO:0007669"/>
    <property type="project" value="UniProtKB-EC"/>
</dbReference>
<comment type="similarity">
    <text evidence="3">Belongs to the acetyltransferase family. RimI subfamily.</text>
</comment>
<dbReference type="Gene3D" id="3.40.630.30">
    <property type="match status" value="1"/>
</dbReference>
<dbReference type="Proteomes" id="UP001164965">
    <property type="component" value="Chromosome"/>
</dbReference>
<keyword evidence="3" id="KW-0963">Cytoplasm</keyword>
<comment type="function">
    <text evidence="3">Acetylates the N-terminal alanine of ribosomal protein bS18.</text>
</comment>
<dbReference type="PANTHER" id="PTHR43877">
    <property type="entry name" value="AMINOALKYLPHOSPHONATE N-ACETYLTRANSFERASE-RELATED-RELATED"/>
    <property type="match status" value="1"/>
</dbReference>
<protein>
    <recommendedName>
        <fullName evidence="3">[Ribosomal protein bS18]-alanine N-acetyltransferase</fullName>
        <ecNumber evidence="3">2.3.1.266</ecNumber>
    </recommendedName>
</protein>
<evidence type="ECO:0000256" key="3">
    <source>
        <dbReference type="RuleBase" id="RU363094"/>
    </source>
</evidence>
<dbReference type="EC" id="2.3.1.266" evidence="3"/>
<keyword evidence="6" id="KW-1185">Reference proteome</keyword>
<keyword evidence="5" id="KW-0687">Ribonucleoprotein</keyword>
<evidence type="ECO:0000313" key="5">
    <source>
        <dbReference type="EMBL" id="UZJ26807.1"/>
    </source>
</evidence>
<gene>
    <name evidence="5" type="primary">rimI</name>
    <name evidence="5" type="ORF">RHODO2019_02540</name>
</gene>
<proteinExistence type="inferred from homology"/>
<accession>A0ABY6P580</accession>
<keyword evidence="1 5" id="KW-0808">Transferase</keyword>
<feature type="domain" description="N-acetyltransferase" evidence="4">
    <location>
        <begin position="1"/>
        <end position="146"/>
    </location>
</feature>
<evidence type="ECO:0000259" key="4">
    <source>
        <dbReference type="PROSITE" id="PS51186"/>
    </source>
</evidence>
<keyword evidence="2 5" id="KW-0012">Acyltransferase</keyword>
<evidence type="ECO:0000313" key="6">
    <source>
        <dbReference type="Proteomes" id="UP001164965"/>
    </source>
</evidence>
<dbReference type="InterPro" id="IPR050832">
    <property type="entry name" value="Bact_Acetyltransf"/>
</dbReference>
<evidence type="ECO:0000256" key="1">
    <source>
        <dbReference type="ARBA" id="ARBA00022679"/>
    </source>
</evidence>
<dbReference type="InterPro" id="IPR000182">
    <property type="entry name" value="GNAT_dom"/>
</dbReference>
<dbReference type="CDD" id="cd04301">
    <property type="entry name" value="NAT_SF"/>
    <property type="match status" value="1"/>
</dbReference>
<dbReference type="GO" id="GO:0005840">
    <property type="term" value="C:ribosome"/>
    <property type="evidence" value="ECO:0007669"/>
    <property type="project" value="UniProtKB-KW"/>
</dbReference>
<dbReference type="EMBL" id="CP110615">
    <property type="protein sequence ID" value="UZJ26807.1"/>
    <property type="molecule type" value="Genomic_DNA"/>
</dbReference>
<dbReference type="SUPFAM" id="SSF55729">
    <property type="entry name" value="Acyl-CoA N-acyltransferases (Nat)"/>
    <property type="match status" value="1"/>
</dbReference>
<comment type="subcellular location">
    <subcellularLocation>
        <location evidence="3">Cytoplasm</location>
    </subcellularLocation>
</comment>
<comment type="catalytic activity">
    <reaction evidence="3">
        <text>N-terminal L-alanyl-[ribosomal protein bS18] + acetyl-CoA = N-terminal N(alpha)-acetyl-L-alanyl-[ribosomal protein bS18] + CoA + H(+)</text>
        <dbReference type="Rhea" id="RHEA:43756"/>
        <dbReference type="Rhea" id="RHEA-COMP:10676"/>
        <dbReference type="Rhea" id="RHEA-COMP:10677"/>
        <dbReference type="ChEBI" id="CHEBI:15378"/>
        <dbReference type="ChEBI" id="CHEBI:57287"/>
        <dbReference type="ChEBI" id="CHEBI:57288"/>
        <dbReference type="ChEBI" id="CHEBI:64718"/>
        <dbReference type="ChEBI" id="CHEBI:83683"/>
        <dbReference type="EC" id="2.3.1.266"/>
    </reaction>
</comment>
<dbReference type="RefSeq" id="WP_265384911.1">
    <property type="nucleotide sequence ID" value="NZ_CP110615.1"/>
</dbReference>
<sequence length="150" mass="16080">MTDADVPRCAELEQLLFPGDDPWSAEMFRAELAAGHNHYVTARDDDDQLLGYAGLARLGRRSDPENEVHTIAVDPARQRAGTGRVLLQDLLATADAHGGPVFLEVRTDNVAAQALYVAHGFTVVGTRRGYYSPSGADAFTMARPAPGGTT</sequence>
<name>A0ABY6P580_9NOCA</name>
<keyword evidence="5" id="KW-0689">Ribosomal protein</keyword>